<proteinExistence type="predicted"/>
<feature type="non-terminal residue" evidence="1">
    <location>
        <position position="53"/>
    </location>
</feature>
<evidence type="ECO:0000313" key="1">
    <source>
        <dbReference type="EMBL" id="CAG8735688.1"/>
    </source>
</evidence>
<dbReference type="OrthoDB" id="2427212at2759"/>
<sequence length="53" mass="6228">WADMLEEERKHFEEEDIEEGYMDDELSLTHPAIDTNAKWDLLAVLVVLGHIFI</sequence>
<dbReference type="AlphaFoldDB" id="A0A9N9IG42"/>
<gene>
    <name evidence="1" type="ORF">DERYTH_LOCUS15532</name>
</gene>
<name>A0A9N9IG42_9GLOM</name>
<keyword evidence="2" id="KW-1185">Reference proteome</keyword>
<protein>
    <submittedName>
        <fullName evidence="1">18656_t:CDS:1</fullName>
    </submittedName>
</protein>
<organism evidence="1 2">
    <name type="scientific">Dentiscutata erythropus</name>
    <dbReference type="NCBI Taxonomy" id="1348616"/>
    <lineage>
        <taxon>Eukaryota</taxon>
        <taxon>Fungi</taxon>
        <taxon>Fungi incertae sedis</taxon>
        <taxon>Mucoromycota</taxon>
        <taxon>Glomeromycotina</taxon>
        <taxon>Glomeromycetes</taxon>
        <taxon>Diversisporales</taxon>
        <taxon>Gigasporaceae</taxon>
        <taxon>Dentiscutata</taxon>
    </lineage>
</organism>
<accession>A0A9N9IG42</accession>
<comment type="caution">
    <text evidence="1">The sequence shown here is derived from an EMBL/GenBank/DDBJ whole genome shotgun (WGS) entry which is preliminary data.</text>
</comment>
<dbReference type="Proteomes" id="UP000789405">
    <property type="component" value="Unassembled WGS sequence"/>
</dbReference>
<evidence type="ECO:0000313" key="2">
    <source>
        <dbReference type="Proteomes" id="UP000789405"/>
    </source>
</evidence>
<reference evidence="1" key="1">
    <citation type="submission" date="2021-06" db="EMBL/GenBank/DDBJ databases">
        <authorList>
            <person name="Kallberg Y."/>
            <person name="Tangrot J."/>
            <person name="Rosling A."/>
        </authorList>
    </citation>
    <scope>NUCLEOTIDE SEQUENCE</scope>
    <source>
        <strain evidence="1">MA453B</strain>
    </source>
</reference>
<dbReference type="EMBL" id="CAJVPY010012677">
    <property type="protein sequence ID" value="CAG8735688.1"/>
    <property type="molecule type" value="Genomic_DNA"/>
</dbReference>